<keyword evidence="8" id="KW-0966">Cell projection</keyword>
<keyword evidence="3 7" id="KW-1133">Transmembrane helix</keyword>
<dbReference type="STRING" id="1918946.VPAL9027_00274"/>
<proteinExistence type="inferred from homology"/>
<protein>
    <recommendedName>
        <fullName evidence="7">Flagellar protein</fullName>
    </recommendedName>
</protein>
<feature type="transmembrane region" description="Helical" evidence="7">
    <location>
        <begin position="26"/>
        <end position="47"/>
    </location>
</feature>
<dbReference type="AlphaFoldDB" id="A0A1R4B0B7"/>
<evidence type="ECO:0000256" key="3">
    <source>
        <dbReference type="ARBA" id="ARBA00022989"/>
    </source>
</evidence>
<dbReference type="PANTHER" id="PTHR38766:SF1">
    <property type="entry name" value="FLAGELLAR PROTEIN FLIO"/>
    <property type="match status" value="1"/>
</dbReference>
<name>A0A1R4B0B7_9VIBR</name>
<accession>A0A1R4B0B7</accession>
<organism evidence="8 9">
    <name type="scientific">Vibrio palustris</name>
    <dbReference type="NCBI Taxonomy" id="1918946"/>
    <lineage>
        <taxon>Bacteria</taxon>
        <taxon>Pseudomonadati</taxon>
        <taxon>Pseudomonadota</taxon>
        <taxon>Gammaproteobacteria</taxon>
        <taxon>Vibrionales</taxon>
        <taxon>Vibrionaceae</taxon>
        <taxon>Vibrio</taxon>
    </lineage>
</organism>
<reference evidence="8 9" key="1">
    <citation type="submission" date="2017-02" db="EMBL/GenBank/DDBJ databases">
        <authorList>
            <person name="Peterson S.W."/>
        </authorList>
    </citation>
    <scope>NUCLEOTIDE SEQUENCE [LARGE SCALE GENOMIC DNA]</scope>
    <source>
        <strain evidence="8 9">CECT 9027</strain>
    </source>
</reference>
<dbReference type="GO" id="GO:0005886">
    <property type="term" value="C:plasma membrane"/>
    <property type="evidence" value="ECO:0007669"/>
    <property type="project" value="UniProtKB-SubCell"/>
</dbReference>
<keyword evidence="8" id="KW-0969">Cilium</keyword>
<evidence type="ECO:0000256" key="7">
    <source>
        <dbReference type="RuleBase" id="RU362064"/>
    </source>
</evidence>
<keyword evidence="8" id="KW-0282">Flagellum</keyword>
<evidence type="ECO:0000313" key="8">
    <source>
        <dbReference type="EMBL" id="SJL82349.1"/>
    </source>
</evidence>
<keyword evidence="9" id="KW-1185">Reference proteome</keyword>
<dbReference type="EMBL" id="FUFT01000001">
    <property type="protein sequence ID" value="SJL82349.1"/>
    <property type="molecule type" value="Genomic_DNA"/>
</dbReference>
<evidence type="ECO:0000256" key="1">
    <source>
        <dbReference type="ARBA" id="ARBA00022475"/>
    </source>
</evidence>
<dbReference type="GO" id="GO:0044781">
    <property type="term" value="P:bacterial-type flagellum organization"/>
    <property type="evidence" value="ECO:0007669"/>
    <property type="project" value="UniProtKB-UniRule"/>
</dbReference>
<dbReference type="NCBIfam" id="TIGR03500">
    <property type="entry name" value="FliO_TIGR"/>
    <property type="match status" value="1"/>
</dbReference>
<dbReference type="InterPro" id="IPR052205">
    <property type="entry name" value="FliO/MopB"/>
</dbReference>
<sequence length="131" mass="14570">MKKRIGLFLIPIPAWADTAQAGQFDMVTGIGSLLFVLALIVFLGWLLKRMRIPTMGQQKGLRIVRQIPVGTKERIMIVEAGGEQFLVGSTTQSIQLISKLEQPLSEEEAAMTPFAQQFNRLLKKNDNTTAN</sequence>
<dbReference type="RefSeq" id="WP_077311565.1">
    <property type="nucleotide sequence ID" value="NZ_AP024887.1"/>
</dbReference>
<dbReference type="OrthoDB" id="9342590at2"/>
<keyword evidence="1 7" id="KW-1003">Cell membrane</keyword>
<dbReference type="PANTHER" id="PTHR38766">
    <property type="entry name" value="FLAGELLAR PROTEIN FLIO"/>
    <property type="match status" value="1"/>
</dbReference>
<keyword evidence="2 7" id="KW-0812">Transmembrane</keyword>
<dbReference type="Pfam" id="PF04347">
    <property type="entry name" value="FliO"/>
    <property type="match status" value="1"/>
</dbReference>
<gene>
    <name evidence="8" type="primary">fliO</name>
    <name evidence="8" type="ORF">VPAL9027_00274</name>
</gene>
<evidence type="ECO:0000256" key="2">
    <source>
        <dbReference type="ARBA" id="ARBA00022692"/>
    </source>
</evidence>
<evidence type="ECO:0000256" key="6">
    <source>
        <dbReference type="ARBA" id="ARBA00037937"/>
    </source>
</evidence>
<keyword evidence="4 7" id="KW-0472">Membrane</keyword>
<dbReference type="GO" id="GO:0009425">
    <property type="term" value="C:bacterial-type flagellum basal body"/>
    <property type="evidence" value="ECO:0007669"/>
    <property type="project" value="UniProtKB-SubCell"/>
</dbReference>
<evidence type="ECO:0000256" key="4">
    <source>
        <dbReference type="ARBA" id="ARBA00023136"/>
    </source>
</evidence>
<evidence type="ECO:0000256" key="5">
    <source>
        <dbReference type="ARBA" id="ARBA00023143"/>
    </source>
</evidence>
<dbReference type="InterPro" id="IPR022781">
    <property type="entry name" value="Flagellar_biosynth_FliO"/>
</dbReference>
<dbReference type="Proteomes" id="UP000189475">
    <property type="component" value="Unassembled WGS sequence"/>
</dbReference>
<comment type="similarity">
    <text evidence="6 7">Belongs to the FliO/MopB family.</text>
</comment>
<comment type="subcellular location">
    <subcellularLocation>
        <location evidence="7">Cell membrane</location>
    </subcellularLocation>
    <subcellularLocation>
        <location evidence="7">Bacterial flagellum basal body</location>
    </subcellularLocation>
</comment>
<evidence type="ECO:0000313" key="9">
    <source>
        <dbReference type="Proteomes" id="UP000189475"/>
    </source>
</evidence>
<keyword evidence="5 7" id="KW-0975">Bacterial flagellum</keyword>